<comment type="caution">
    <text evidence="8">The sequence shown here is derived from an EMBL/GenBank/DDBJ whole genome shotgun (WGS) entry which is preliminary data.</text>
</comment>
<dbReference type="Gene3D" id="3.50.50.60">
    <property type="entry name" value="FAD/NAD(P)-binding domain"/>
    <property type="match status" value="2"/>
</dbReference>
<comment type="pathway">
    <text evidence="1">Plant hormone metabolism; auxin biosynthesis.</text>
</comment>
<comment type="catalytic activity">
    <reaction evidence="6">
        <text>L-tryptophan + O2 = indole-3-acetamide + CO2 + H2O</text>
        <dbReference type="Rhea" id="RHEA:16165"/>
        <dbReference type="ChEBI" id="CHEBI:15377"/>
        <dbReference type="ChEBI" id="CHEBI:15379"/>
        <dbReference type="ChEBI" id="CHEBI:16031"/>
        <dbReference type="ChEBI" id="CHEBI:16526"/>
        <dbReference type="ChEBI" id="CHEBI:57912"/>
        <dbReference type="EC" id="1.13.12.3"/>
    </reaction>
</comment>
<organism evidence="8 9">
    <name type="scientific">Flagellimonas spongiicola</name>
    <dbReference type="NCBI Taxonomy" id="2942208"/>
    <lineage>
        <taxon>Bacteria</taxon>
        <taxon>Pseudomonadati</taxon>
        <taxon>Bacteroidota</taxon>
        <taxon>Flavobacteriia</taxon>
        <taxon>Flavobacteriales</taxon>
        <taxon>Flavobacteriaceae</taxon>
        <taxon>Flagellimonas</taxon>
    </lineage>
</organism>
<keyword evidence="9" id="KW-1185">Reference proteome</keyword>
<dbReference type="InterPro" id="IPR002937">
    <property type="entry name" value="Amino_oxidase"/>
</dbReference>
<evidence type="ECO:0000256" key="5">
    <source>
        <dbReference type="ARBA" id="ARBA00023070"/>
    </source>
</evidence>
<evidence type="ECO:0000259" key="7">
    <source>
        <dbReference type="Pfam" id="PF01593"/>
    </source>
</evidence>
<dbReference type="InterPro" id="IPR050281">
    <property type="entry name" value="Flavin_monoamine_oxidase"/>
</dbReference>
<evidence type="ECO:0000256" key="4">
    <source>
        <dbReference type="ARBA" id="ARBA00017871"/>
    </source>
</evidence>
<dbReference type="SUPFAM" id="SSF54373">
    <property type="entry name" value="FAD-linked reductases, C-terminal domain"/>
    <property type="match status" value="1"/>
</dbReference>
<dbReference type="Pfam" id="PF01593">
    <property type="entry name" value="Amino_oxidase"/>
    <property type="match status" value="1"/>
</dbReference>
<dbReference type="PANTHER" id="PTHR10742:SF410">
    <property type="entry name" value="LYSINE-SPECIFIC HISTONE DEMETHYLASE 2"/>
    <property type="match status" value="1"/>
</dbReference>
<comment type="similarity">
    <text evidence="2">Belongs to the tryptophan 2-monooxygenase family.</text>
</comment>
<dbReference type="Proteomes" id="UP001203607">
    <property type="component" value="Unassembled WGS sequence"/>
</dbReference>
<feature type="domain" description="Amine oxidase" evidence="7">
    <location>
        <begin position="144"/>
        <end position="365"/>
    </location>
</feature>
<dbReference type="PANTHER" id="PTHR10742">
    <property type="entry name" value="FLAVIN MONOAMINE OXIDASE"/>
    <property type="match status" value="1"/>
</dbReference>
<proteinExistence type="inferred from homology"/>
<dbReference type="RefSeq" id="WP_249656465.1">
    <property type="nucleotide sequence ID" value="NZ_JAMFMA010000001.1"/>
</dbReference>
<sequence length="368" mass="41124">MTREAFVKMCGILGVGLPLQFPLNAFSPTDKTKPVFNGKTLIIGAGAGGLSSGYLLHQLGMDFEILEATSNYGGRTKINTEFTDFPIPLGAEWLETKTSIFQEIVNDDSVNVAVKTIRDAPDRKFVNYSWFNFFEEYILPSISNNISYNTIVNGIDYANEQIVVSTQKGNYLADKIIIAVPLKILKENYIRFTPNLSNEKVKAIGETVVWDGFKAFIKFSTQFYDDEYAFRISPKQDGQKIYYNAAYGQNTDTNVLGLFVVGKPAKAFISRSGDALKDYILRELDNLYDNQASPNYMDHIVQNWNEEPFIKGGYMTDYADWKKVRTLGESVADKLYFAGGAYTDGTDWVSVHTAAQSAKKAVAAIVNN</sequence>
<evidence type="ECO:0000256" key="1">
    <source>
        <dbReference type="ARBA" id="ARBA00004814"/>
    </source>
</evidence>
<dbReference type="EC" id="1.13.12.3" evidence="3"/>
<evidence type="ECO:0000256" key="6">
    <source>
        <dbReference type="ARBA" id="ARBA00047321"/>
    </source>
</evidence>
<accession>A0ABT0PPH1</accession>
<evidence type="ECO:0000256" key="2">
    <source>
        <dbReference type="ARBA" id="ARBA00005833"/>
    </source>
</evidence>
<protein>
    <recommendedName>
        <fullName evidence="4">Tryptophan 2-monooxygenase</fullName>
        <ecNumber evidence="3">1.13.12.3</ecNumber>
    </recommendedName>
</protein>
<gene>
    <name evidence="8" type="ORF">M3P19_04665</name>
</gene>
<evidence type="ECO:0000256" key="3">
    <source>
        <dbReference type="ARBA" id="ARBA00012535"/>
    </source>
</evidence>
<keyword evidence="5" id="KW-0073">Auxin biosynthesis</keyword>
<evidence type="ECO:0000313" key="8">
    <source>
        <dbReference type="EMBL" id="MCL6273288.1"/>
    </source>
</evidence>
<dbReference type="SUPFAM" id="SSF51905">
    <property type="entry name" value="FAD/NAD(P)-binding domain"/>
    <property type="match status" value="1"/>
</dbReference>
<dbReference type="Pfam" id="PF13450">
    <property type="entry name" value="NAD_binding_8"/>
    <property type="match status" value="1"/>
</dbReference>
<name>A0ABT0PPH1_9FLAO</name>
<dbReference type="InterPro" id="IPR036188">
    <property type="entry name" value="FAD/NAD-bd_sf"/>
</dbReference>
<reference evidence="8 9" key="1">
    <citation type="submission" date="2022-05" db="EMBL/GenBank/DDBJ databases">
        <authorList>
            <person name="Park J.-S."/>
        </authorList>
    </citation>
    <scope>NUCLEOTIDE SEQUENCE [LARGE SCALE GENOMIC DNA]</scope>
    <source>
        <strain evidence="8 9">2012CJ35-5</strain>
    </source>
</reference>
<dbReference type="EMBL" id="JAMFMA010000001">
    <property type="protein sequence ID" value="MCL6273288.1"/>
    <property type="molecule type" value="Genomic_DNA"/>
</dbReference>
<evidence type="ECO:0000313" key="9">
    <source>
        <dbReference type="Proteomes" id="UP001203607"/>
    </source>
</evidence>